<evidence type="ECO:0000256" key="1">
    <source>
        <dbReference type="ARBA" id="ARBA00009673"/>
    </source>
</evidence>
<evidence type="ECO:0000256" key="2">
    <source>
        <dbReference type="HAMAP-Rule" id="MF_00518"/>
    </source>
</evidence>
<dbReference type="EMBL" id="MQUC01000003">
    <property type="protein sequence ID" value="PRP67341.1"/>
    <property type="molecule type" value="Genomic_DNA"/>
</dbReference>
<comment type="catalytic activity">
    <reaction evidence="2">
        <text>glycyl-tRNA(Ala) + H2O = tRNA(Ala) + glycine + H(+)</text>
        <dbReference type="Rhea" id="RHEA:53744"/>
        <dbReference type="Rhea" id="RHEA-COMP:9657"/>
        <dbReference type="Rhea" id="RHEA-COMP:13640"/>
        <dbReference type="ChEBI" id="CHEBI:15377"/>
        <dbReference type="ChEBI" id="CHEBI:15378"/>
        <dbReference type="ChEBI" id="CHEBI:57305"/>
        <dbReference type="ChEBI" id="CHEBI:78442"/>
        <dbReference type="ChEBI" id="CHEBI:78522"/>
    </reaction>
</comment>
<dbReference type="GO" id="GO:0019478">
    <property type="term" value="P:D-amino acid catabolic process"/>
    <property type="evidence" value="ECO:0007669"/>
    <property type="project" value="UniProtKB-UniRule"/>
</dbReference>
<feature type="short sequence motif" description="Gly-cisPro motif, important for rejection of L-amino acids" evidence="2">
    <location>
        <begin position="138"/>
        <end position="139"/>
    </location>
</feature>
<dbReference type="GO" id="GO:0106026">
    <property type="term" value="F:Gly-tRNA(Ala) deacylase activity"/>
    <property type="evidence" value="ECO:0007669"/>
    <property type="project" value="UniProtKB-UniRule"/>
</dbReference>
<dbReference type="Pfam" id="PF02580">
    <property type="entry name" value="Tyr_Deacylase"/>
    <property type="match status" value="1"/>
</dbReference>
<name>A0A2S9WV74_9FLAO</name>
<evidence type="ECO:0000313" key="4">
    <source>
        <dbReference type="Proteomes" id="UP000239532"/>
    </source>
</evidence>
<dbReference type="HAMAP" id="MF_00518">
    <property type="entry name" value="Deacylase_Dtd"/>
    <property type="match status" value="1"/>
</dbReference>
<dbReference type="GO" id="GO:0000049">
    <property type="term" value="F:tRNA binding"/>
    <property type="evidence" value="ECO:0007669"/>
    <property type="project" value="UniProtKB-UniRule"/>
</dbReference>
<comment type="subcellular location">
    <subcellularLocation>
        <location evidence="2">Cytoplasm</location>
    </subcellularLocation>
</comment>
<protein>
    <recommendedName>
        <fullName evidence="2">D-aminoacyl-tRNA deacylase</fullName>
        <shortName evidence="2">DTD</shortName>
        <ecNumber evidence="2">3.1.1.96</ecNumber>
    </recommendedName>
    <alternativeName>
        <fullName evidence="2">Gly-tRNA(Ala) deacylase</fullName>
        <ecNumber evidence="2">3.1.1.-</ecNumber>
    </alternativeName>
</protein>
<dbReference type="GO" id="GO:0043908">
    <property type="term" value="F:Ser(Gly)-tRNA(Ala) hydrolase activity"/>
    <property type="evidence" value="ECO:0007669"/>
    <property type="project" value="UniProtKB-UniRule"/>
</dbReference>
<dbReference type="FunFam" id="3.50.80.10:FF:000001">
    <property type="entry name" value="D-aminoacyl-tRNA deacylase"/>
    <property type="match status" value="1"/>
</dbReference>
<gene>
    <name evidence="2" type="primary">dtd</name>
    <name evidence="3" type="ORF">BST86_09655</name>
</gene>
<accession>A0A2S9WV74</accession>
<keyword evidence="2" id="KW-0378">Hydrolase</keyword>
<dbReference type="RefSeq" id="WP_105983082.1">
    <property type="nucleotide sequence ID" value="NZ_MQUC01000003.1"/>
</dbReference>
<organism evidence="3 4">
    <name type="scientific">Nonlabens agnitus</name>
    <dbReference type="NCBI Taxonomy" id="870484"/>
    <lineage>
        <taxon>Bacteria</taxon>
        <taxon>Pseudomonadati</taxon>
        <taxon>Bacteroidota</taxon>
        <taxon>Flavobacteriia</taxon>
        <taxon>Flavobacteriales</taxon>
        <taxon>Flavobacteriaceae</taxon>
        <taxon>Nonlabens</taxon>
    </lineage>
</organism>
<dbReference type="Gene3D" id="3.50.80.10">
    <property type="entry name" value="D-tyrosyl-tRNA(Tyr) deacylase"/>
    <property type="match status" value="1"/>
</dbReference>
<dbReference type="InterPro" id="IPR003732">
    <property type="entry name" value="Daa-tRNA_deacyls_DTD"/>
</dbReference>
<comment type="domain">
    <text evidence="2">A Gly-cisPro motif from one monomer fits into the active site of the other monomer to allow specific chiral rejection of L-amino acids.</text>
</comment>
<comment type="caution">
    <text evidence="3">The sequence shown here is derived from an EMBL/GenBank/DDBJ whole genome shotgun (WGS) entry which is preliminary data.</text>
</comment>
<dbReference type="CDD" id="cd00563">
    <property type="entry name" value="Dtyr_deacylase"/>
    <property type="match status" value="1"/>
</dbReference>
<reference evidence="3 4" key="1">
    <citation type="submission" date="2016-11" db="EMBL/GenBank/DDBJ databases">
        <title>Trade-off between light-utilization and light-protection in marine flavobacteria.</title>
        <authorList>
            <person name="Kumagai Y."/>
        </authorList>
    </citation>
    <scope>NUCLEOTIDE SEQUENCE [LARGE SCALE GENOMIC DNA]</scope>
    <source>
        <strain evidence="3 4">JCM 17109</strain>
    </source>
</reference>
<keyword evidence="2" id="KW-0820">tRNA-binding</keyword>
<evidence type="ECO:0000313" key="3">
    <source>
        <dbReference type="EMBL" id="PRP67341.1"/>
    </source>
</evidence>
<dbReference type="NCBIfam" id="TIGR00256">
    <property type="entry name" value="D-aminoacyl-tRNA deacylase"/>
    <property type="match status" value="1"/>
</dbReference>
<comment type="catalytic activity">
    <reaction evidence="2">
        <text>a D-aminoacyl-tRNA + H2O = a tRNA + a D-alpha-amino acid + H(+)</text>
        <dbReference type="Rhea" id="RHEA:13953"/>
        <dbReference type="Rhea" id="RHEA-COMP:10123"/>
        <dbReference type="Rhea" id="RHEA-COMP:10124"/>
        <dbReference type="ChEBI" id="CHEBI:15377"/>
        <dbReference type="ChEBI" id="CHEBI:15378"/>
        <dbReference type="ChEBI" id="CHEBI:59871"/>
        <dbReference type="ChEBI" id="CHEBI:78442"/>
        <dbReference type="ChEBI" id="CHEBI:79333"/>
        <dbReference type="EC" id="3.1.1.96"/>
    </reaction>
</comment>
<comment type="function">
    <text evidence="2">An aminoacyl-tRNA editing enzyme that deacylates mischarged D-aminoacyl-tRNAs. Also deacylates mischarged glycyl-tRNA(Ala), protecting cells against glycine mischarging by AlaRS. Acts via tRNA-based rather than protein-based catalysis; rejects L-amino acids rather than detecting D-amino acids in the active site. By recycling D-aminoacyl-tRNA to D-amino acids and free tRNA molecules, this enzyme counteracts the toxicity associated with the formation of D-aminoacyl-tRNA entities in vivo and helps enforce protein L-homochirality.</text>
</comment>
<dbReference type="GO" id="GO:0005737">
    <property type="term" value="C:cytoplasm"/>
    <property type="evidence" value="ECO:0007669"/>
    <property type="project" value="UniProtKB-SubCell"/>
</dbReference>
<keyword evidence="4" id="KW-1185">Reference proteome</keyword>
<dbReference type="InterPro" id="IPR023509">
    <property type="entry name" value="DTD-like_sf"/>
</dbReference>
<dbReference type="EC" id="3.1.1.96" evidence="2"/>
<comment type="similarity">
    <text evidence="1 2">Belongs to the DTD family.</text>
</comment>
<dbReference type="EC" id="3.1.1.-" evidence="2"/>
<dbReference type="SUPFAM" id="SSF69500">
    <property type="entry name" value="DTD-like"/>
    <property type="match status" value="1"/>
</dbReference>
<keyword evidence="2" id="KW-0694">RNA-binding</keyword>
<dbReference type="Proteomes" id="UP000239532">
    <property type="component" value="Unassembled WGS sequence"/>
</dbReference>
<dbReference type="AlphaFoldDB" id="A0A2S9WV74"/>
<dbReference type="GO" id="GO:0051500">
    <property type="term" value="F:D-tyrosyl-tRNA(Tyr) deacylase activity"/>
    <property type="evidence" value="ECO:0007669"/>
    <property type="project" value="TreeGrafter"/>
</dbReference>
<dbReference type="PANTHER" id="PTHR10472">
    <property type="entry name" value="D-TYROSYL-TRNA TYR DEACYLASE"/>
    <property type="match status" value="1"/>
</dbReference>
<dbReference type="OrthoDB" id="9801395at2"/>
<proteinExistence type="inferred from homology"/>
<comment type="subunit">
    <text evidence="2">Homodimer.</text>
</comment>
<keyword evidence="2" id="KW-0963">Cytoplasm</keyword>
<sequence>MRVVVQRVSNASVHSGGQSLGSINRGLLVLIGITATDTSEDIDYLVRKICGLRVFADNTGKMNLSIDEIDGDILVVSQFTLYAQTKKGNRPSYINAAKPEVAIPLYEAFVSSLSRKRNKSIPTGSFGADMQVRLVNDGPVTIIIDSQI</sequence>
<dbReference type="PANTHER" id="PTHR10472:SF5">
    <property type="entry name" value="D-AMINOACYL-TRNA DEACYLASE 1"/>
    <property type="match status" value="1"/>
</dbReference>